<dbReference type="Pfam" id="PF01152">
    <property type="entry name" value="Bac_globin"/>
    <property type="match status" value="1"/>
</dbReference>
<dbReference type="Gene3D" id="1.10.490.10">
    <property type="entry name" value="Globins"/>
    <property type="match status" value="1"/>
</dbReference>
<reference evidence="6" key="1">
    <citation type="journal article" date="2014" name="Int. J. Syst. Evol. Microbiol.">
        <title>Complete genome sequence of Corynebacterium casei LMG S-19264T (=DSM 44701T), isolated from a smear-ripened cheese.</title>
        <authorList>
            <consortium name="US DOE Joint Genome Institute (JGI-PGF)"/>
            <person name="Walter F."/>
            <person name="Albersmeier A."/>
            <person name="Kalinowski J."/>
            <person name="Ruckert C."/>
        </authorList>
    </citation>
    <scope>NUCLEOTIDE SEQUENCE</scope>
    <source>
        <strain evidence="6">CCM 7664</strain>
    </source>
</reference>
<dbReference type="CDD" id="cd14773">
    <property type="entry name" value="TrHb2_PhHbO-like_O"/>
    <property type="match status" value="1"/>
</dbReference>
<dbReference type="EMBL" id="BMDP01000001">
    <property type="protein sequence ID" value="GGI53136.1"/>
    <property type="molecule type" value="Genomic_DNA"/>
</dbReference>
<dbReference type="InterPro" id="IPR001486">
    <property type="entry name" value="Hemoglobin_trunc"/>
</dbReference>
<keyword evidence="4" id="KW-0408">Iron</keyword>
<name>A0A8J3AX30_9BURK</name>
<dbReference type="Proteomes" id="UP000627205">
    <property type="component" value="Unassembled WGS sequence"/>
</dbReference>
<dbReference type="GO" id="GO:0005344">
    <property type="term" value="F:oxygen carrier activity"/>
    <property type="evidence" value="ECO:0007669"/>
    <property type="project" value="InterPro"/>
</dbReference>
<dbReference type="GO" id="GO:0020037">
    <property type="term" value="F:heme binding"/>
    <property type="evidence" value="ECO:0007669"/>
    <property type="project" value="InterPro"/>
</dbReference>
<dbReference type="SUPFAM" id="SSF46458">
    <property type="entry name" value="Globin-like"/>
    <property type="match status" value="1"/>
</dbReference>
<dbReference type="PANTHER" id="PTHR47366:SF1">
    <property type="entry name" value="TWO-ON-TWO HEMOGLOBIN-3"/>
    <property type="match status" value="1"/>
</dbReference>
<dbReference type="InterPro" id="IPR012292">
    <property type="entry name" value="Globin/Proto"/>
</dbReference>
<dbReference type="PANTHER" id="PTHR47366">
    <property type="entry name" value="TWO-ON-TWO HEMOGLOBIN-3"/>
    <property type="match status" value="1"/>
</dbReference>
<evidence type="ECO:0000256" key="3">
    <source>
        <dbReference type="ARBA" id="ARBA00022723"/>
    </source>
</evidence>
<dbReference type="GO" id="GO:0019825">
    <property type="term" value="F:oxygen binding"/>
    <property type="evidence" value="ECO:0007669"/>
    <property type="project" value="InterPro"/>
</dbReference>
<gene>
    <name evidence="6" type="ORF">GCM10011430_03100</name>
</gene>
<proteinExistence type="inferred from homology"/>
<keyword evidence="7" id="KW-1185">Reference proteome</keyword>
<keyword evidence="3" id="KW-0479">Metal-binding</keyword>
<evidence type="ECO:0000256" key="5">
    <source>
        <dbReference type="ARBA" id="ARBA00034496"/>
    </source>
</evidence>
<dbReference type="GO" id="GO:0046872">
    <property type="term" value="F:metal ion binding"/>
    <property type="evidence" value="ECO:0007669"/>
    <property type="project" value="UniProtKB-KW"/>
</dbReference>
<keyword evidence="2" id="KW-0349">Heme</keyword>
<evidence type="ECO:0000313" key="6">
    <source>
        <dbReference type="EMBL" id="GGI53136.1"/>
    </source>
</evidence>
<evidence type="ECO:0000256" key="4">
    <source>
        <dbReference type="ARBA" id="ARBA00023004"/>
    </source>
</evidence>
<dbReference type="InterPro" id="IPR044203">
    <property type="entry name" value="GlbO/GLB3-like"/>
</dbReference>
<comment type="caution">
    <text evidence="6">The sequence shown here is derived from an EMBL/GenBank/DDBJ whole genome shotgun (WGS) entry which is preliminary data.</text>
</comment>
<evidence type="ECO:0000256" key="1">
    <source>
        <dbReference type="ARBA" id="ARBA00022448"/>
    </source>
</evidence>
<sequence>MADALLLRAMATEDKFAEGQSTNEPAEQKPTLYELIGGEQDLRALVDRFYDLMDLEPQFAGIRALHPPTLDGSRDKLFWFLSGWTGGPNLFIERFGHPRLRARHLPYAIGISERDQWLQCMDMAMEDASIVPALQEYLRKAFAETADWMRNTHG</sequence>
<accession>A0A8J3AX30</accession>
<dbReference type="AlphaFoldDB" id="A0A8J3AX30"/>
<protein>
    <submittedName>
        <fullName evidence="6">Globin</fullName>
    </submittedName>
</protein>
<keyword evidence="1" id="KW-0813">Transport</keyword>
<evidence type="ECO:0000256" key="2">
    <source>
        <dbReference type="ARBA" id="ARBA00022617"/>
    </source>
</evidence>
<comment type="similarity">
    <text evidence="5">Belongs to the truncated hemoglobin family. Group II subfamily.</text>
</comment>
<dbReference type="InterPro" id="IPR009050">
    <property type="entry name" value="Globin-like_sf"/>
</dbReference>
<organism evidence="6 7">
    <name type="scientific">Oxalicibacterium solurbis</name>
    <dbReference type="NCBI Taxonomy" id="69280"/>
    <lineage>
        <taxon>Bacteria</taxon>
        <taxon>Pseudomonadati</taxon>
        <taxon>Pseudomonadota</taxon>
        <taxon>Betaproteobacteria</taxon>
        <taxon>Burkholderiales</taxon>
        <taxon>Oxalobacteraceae</taxon>
        <taxon>Oxalicibacterium</taxon>
    </lineage>
</organism>
<evidence type="ECO:0000313" key="7">
    <source>
        <dbReference type="Proteomes" id="UP000627205"/>
    </source>
</evidence>
<reference evidence="6" key="2">
    <citation type="submission" date="2020-09" db="EMBL/GenBank/DDBJ databases">
        <authorList>
            <person name="Sun Q."/>
            <person name="Sedlacek I."/>
        </authorList>
    </citation>
    <scope>NUCLEOTIDE SEQUENCE</scope>
    <source>
        <strain evidence="6">CCM 7664</strain>
    </source>
</reference>